<protein>
    <submittedName>
        <fullName evidence="1">Uncharacterized protein</fullName>
    </submittedName>
</protein>
<evidence type="ECO:0000313" key="1">
    <source>
        <dbReference type="EMBL" id="NEM08835.1"/>
    </source>
</evidence>
<gene>
    <name evidence="1" type="ORF">GCU54_23020</name>
</gene>
<sequence>MDGRRNQLLCNGCYGRVLSLWEVKAGEFPDAERDDAIVNLLSASVTAEQIGWARERLAAAKLFNELSPQAQQMLATAEAVTGVLKTATGLDWSAAVIGLCKAVESEIAIRLIEPLRRATTGIDLAADLADKDLSRVARYCAGLAPAPELGSLAHTLGAAARSRRRVTTSPLLKVLHDMVAAWPDGRWILATDGLMYAASRLGKEFRNPAAHTGVLSEDDYEQCRLAVQGEGGLLSRLVTATPTQSR</sequence>
<organism evidence="1 2">
    <name type="scientific">Geodermatophilus normandii</name>
    <dbReference type="NCBI Taxonomy" id="1137989"/>
    <lineage>
        <taxon>Bacteria</taxon>
        <taxon>Bacillati</taxon>
        <taxon>Actinomycetota</taxon>
        <taxon>Actinomycetes</taxon>
        <taxon>Geodermatophilales</taxon>
        <taxon>Geodermatophilaceae</taxon>
        <taxon>Geodermatophilus</taxon>
    </lineage>
</organism>
<accession>A0A6P0GN86</accession>
<name>A0A6P0GN86_9ACTN</name>
<comment type="caution">
    <text evidence="1">The sequence shown here is derived from an EMBL/GenBank/DDBJ whole genome shotgun (WGS) entry which is preliminary data.</text>
</comment>
<proteinExistence type="predicted"/>
<dbReference type="RefSeq" id="WP_163479127.1">
    <property type="nucleotide sequence ID" value="NZ_JAAGWE010000046.1"/>
</dbReference>
<dbReference type="EMBL" id="JAAGWE010000046">
    <property type="protein sequence ID" value="NEM08835.1"/>
    <property type="molecule type" value="Genomic_DNA"/>
</dbReference>
<dbReference type="AlphaFoldDB" id="A0A6P0GN86"/>
<reference evidence="1 2" key="1">
    <citation type="submission" date="2019-12" db="EMBL/GenBank/DDBJ databases">
        <title>WGS of CPCC 203550 I12A-02606.</title>
        <authorList>
            <person name="Jiang Z."/>
        </authorList>
    </citation>
    <scope>NUCLEOTIDE SEQUENCE [LARGE SCALE GENOMIC DNA]</scope>
    <source>
        <strain evidence="1 2">I12A-02606</strain>
    </source>
</reference>
<dbReference type="Proteomes" id="UP000471126">
    <property type="component" value="Unassembled WGS sequence"/>
</dbReference>
<evidence type="ECO:0000313" key="2">
    <source>
        <dbReference type="Proteomes" id="UP000471126"/>
    </source>
</evidence>